<protein>
    <recommendedName>
        <fullName evidence="2">Arb2 domain-containing protein</fullName>
    </recommendedName>
</protein>
<dbReference type="InterPro" id="IPR053858">
    <property type="entry name" value="Arb2_dom"/>
</dbReference>
<dbReference type="EMBL" id="JXNT01000005">
    <property type="protein sequence ID" value="ODM19027.1"/>
    <property type="molecule type" value="Genomic_DNA"/>
</dbReference>
<keyword evidence="4" id="KW-1185">Reference proteome</keyword>
<evidence type="ECO:0000256" key="1">
    <source>
        <dbReference type="SAM" id="MobiDB-lite"/>
    </source>
</evidence>
<dbReference type="STRING" id="573508.A0A1E3BDL7"/>
<dbReference type="AlphaFoldDB" id="A0A1E3BDL7"/>
<evidence type="ECO:0000313" key="3">
    <source>
        <dbReference type="EMBL" id="ODM19027.1"/>
    </source>
</evidence>
<dbReference type="GO" id="GO:0031048">
    <property type="term" value="P:regulatory ncRNA-mediated heterochromatin formation"/>
    <property type="evidence" value="ECO:0007669"/>
    <property type="project" value="TreeGrafter"/>
</dbReference>
<dbReference type="VEuPathDB" id="FungiDB:SI65_05644"/>
<reference evidence="3 4" key="1">
    <citation type="journal article" date="2016" name="BMC Genomics">
        <title>Comparative genomic and transcriptomic analyses of the Fuzhuan brick tea-fermentation fungus Aspergillus cristatus.</title>
        <authorList>
            <person name="Ge Y."/>
            <person name="Wang Y."/>
            <person name="Liu Y."/>
            <person name="Tan Y."/>
            <person name="Ren X."/>
            <person name="Zhang X."/>
            <person name="Hyde K.D."/>
            <person name="Liu Y."/>
            <person name="Liu Z."/>
        </authorList>
    </citation>
    <scope>NUCLEOTIDE SEQUENCE [LARGE SCALE GENOMIC DNA]</scope>
    <source>
        <strain evidence="3 4">GZAAS20.1005</strain>
    </source>
</reference>
<feature type="region of interest" description="Disordered" evidence="1">
    <location>
        <begin position="147"/>
        <end position="167"/>
    </location>
</feature>
<feature type="compositionally biased region" description="Polar residues" evidence="1">
    <location>
        <begin position="158"/>
        <end position="167"/>
    </location>
</feature>
<comment type="caution">
    <text evidence="3">The sequence shown here is derived from an EMBL/GenBank/DDBJ whole genome shotgun (WGS) entry which is preliminary data.</text>
</comment>
<dbReference type="GO" id="GO:0035197">
    <property type="term" value="F:siRNA binding"/>
    <property type="evidence" value="ECO:0007669"/>
    <property type="project" value="TreeGrafter"/>
</dbReference>
<dbReference type="Proteomes" id="UP000094569">
    <property type="component" value="Unassembled WGS sequence"/>
</dbReference>
<sequence>MFVFRPKDLLPDPVYPADLKELGYFITDNDQIKKISDPEQDFQFKINRNPRWNEAQREAMNACIRTIVHSRLRDQGMTTLRLPLNASPKEPHVPIFISSNLSTAKRVVVVFGEPIQDVGIWAYRSVGMQGINAGSAVSLAQEILHLQKKDDQQQQQQAPESNGKPQHVTSDTALILANTGQLIWHCGGRRAITHASWMALPRRSAVDPPYTMTGRNSIPGNANWQEHVESVFEEVLAAKGRLVREDAKIDIIGISEGGLGAIRYLASDWSSWSPYINAICLASPLHFANIDLNPYDNDNEAEAETETNNQNNPNSFASFLLARGRAYVVSPEPRGVPVPGIEDHGCNCFASGEELNIECVMGAAWKEMVQWFEKVHADPEYCEDQYDVTTVEAEGGVVPEGGVQVVHAGVDNEDDNGGVAIEV</sequence>
<evidence type="ECO:0000259" key="2">
    <source>
        <dbReference type="Pfam" id="PF22749"/>
    </source>
</evidence>
<dbReference type="PANTHER" id="PTHR21357:SF4">
    <property type="entry name" value="FAM172 FAMILY PROTEIN HOMOLOG CG10038"/>
    <property type="match status" value="1"/>
</dbReference>
<dbReference type="InterPro" id="IPR048263">
    <property type="entry name" value="Arb2"/>
</dbReference>
<dbReference type="Pfam" id="PF22749">
    <property type="entry name" value="Arb2"/>
    <property type="match status" value="1"/>
</dbReference>
<feature type="domain" description="Arb2" evidence="2">
    <location>
        <begin position="15"/>
        <end position="333"/>
    </location>
</feature>
<accession>A0A1E3BDL7</accession>
<gene>
    <name evidence="3" type="ORF">SI65_05644</name>
</gene>
<evidence type="ECO:0000313" key="4">
    <source>
        <dbReference type="Proteomes" id="UP000094569"/>
    </source>
</evidence>
<organism evidence="3 4">
    <name type="scientific">Aspergillus cristatus</name>
    <name type="common">Chinese Fuzhuan brick tea-fermentation fungus</name>
    <name type="synonym">Eurotium cristatum</name>
    <dbReference type="NCBI Taxonomy" id="573508"/>
    <lineage>
        <taxon>Eukaryota</taxon>
        <taxon>Fungi</taxon>
        <taxon>Dikarya</taxon>
        <taxon>Ascomycota</taxon>
        <taxon>Pezizomycotina</taxon>
        <taxon>Eurotiomycetes</taxon>
        <taxon>Eurotiomycetidae</taxon>
        <taxon>Eurotiales</taxon>
        <taxon>Aspergillaceae</taxon>
        <taxon>Aspergillus</taxon>
        <taxon>Aspergillus subgen. Aspergillus</taxon>
    </lineage>
</organism>
<name>A0A1E3BDL7_ASPCR</name>
<dbReference type="GO" id="GO:0005634">
    <property type="term" value="C:nucleus"/>
    <property type="evidence" value="ECO:0007669"/>
    <property type="project" value="TreeGrafter"/>
</dbReference>
<proteinExistence type="predicted"/>
<dbReference type="OrthoDB" id="421951at2759"/>
<dbReference type="PANTHER" id="PTHR21357">
    <property type="entry name" value="FAM172 FAMILY PROTEIN HOMOLOG CG10038"/>
    <property type="match status" value="1"/>
</dbReference>